<protein>
    <submittedName>
        <fullName evidence="6">Lipase</fullName>
    </submittedName>
</protein>
<dbReference type="CDD" id="cd00519">
    <property type="entry name" value="Lipase_3"/>
    <property type="match status" value="1"/>
</dbReference>
<comment type="caution">
    <text evidence="6">The sequence shown here is derived from an EMBL/GenBank/DDBJ whole genome shotgun (WGS) entry which is preliminary data.</text>
</comment>
<dbReference type="GO" id="GO:0006629">
    <property type="term" value="P:lipid metabolic process"/>
    <property type="evidence" value="ECO:0007669"/>
    <property type="project" value="InterPro"/>
</dbReference>
<dbReference type="Gene3D" id="3.40.50.1820">
    <property type="entry name" value="alpha/beta hydrolase"/>
    <property type="match status" value="1"/>
</dbReference>
<proteinExistence type="inferred from homology"/>
<sequence length="421" mass="46604">MGGRDVGINASRTTLSTVKPPFDRISSLSVMPLSEIAINNILEQHASQLAQFKEPDFGGEPPDSGMPGDYLENICDWVASNPRAIAAAQASQCTSTAPDIPNWNTVLFALVESAAVYLRKDDEIFEAIKAARSGNISLAVAHIKKSQETINEVAESIGCTFVQLCDFSHKGPKGTWVHSGAFCGLFVSKSSEKPFMGVTYKGTTITNFREITTDLDFSLTNPLVQEVAWDAKMHHGFNEGLFGTFNTQQGAQVAWDVMFNQLVHAYNDHSGERHMLHFTGHSLGGAYCTLTYGEFLRRQNEVAFANFKFGDMYSLAAPRVCAEPFAEQVNLHTQPKEKKYLFRIVNENDPIPTVPPRTKSQLQSIPYVHVGGAWELAGSGPRKMPNEPPQVDPQSIPELFWNAAHHQVKDYYAHWTSTPHD</sequence>
<keyword evidence="1" id="KW-1015">Disulfide bond</keyword>
<name>A0A8H6Y4E4_9AGAR</name>
<dbReference type="InterPro" id="IPR029058">
    <property type="entry name" value="AB_hydrolase_fold"/>
</dbReference>
<dbReference type="Pfam" id="PF01764">
    <property type="entry name" value="Lipase_3"/>
    <property type="match status" value="1"/>
</dbReference>
<dbReference type="EMBL" id="JACAZI010000008">
    <property type="protein sequence ID" value="KAF7353973.1"/>
    <property type="molecule type" value="Genomic_DNA"/>
</dbReference>
<comment type="catalytic activity">
    <reaction evidence="4">
        <text>a monoacylglycerol + H2O = glycerol + a fatty acid + H(+)</text>
        <dbReference type="Rhea" id="RHEA:15245"/>
        <dbReference type="ChEBI" id="CHEBI:15377"/>
        <dbReference type="ChEBI" id="CHEBI:15378"/>
        <dbReference type="ChEBI" id="CHEBI:17408"/>
        <dbReference type="ChEBI" id="CHEBI:17754"/>
        <dbReference type="ChEBI" id="CHEBI:28868"/>
    </reaction>
</comment>
<evidence type="ECO:0000313" key="7">
    <source>
        <dbReference type="Proteomes" id="UP000620124"/>
    </source>
</evidence>
<dbReference type="InterPro" id="IPR051218">
    <property type="entry name" value="Sec_MonoDiacylglyc_Lipase"/>
</dbReference>
<comment type="similarity">
    <text evidence="2">Belongs to the AB hydrolase superfamily. Lipase family. Class 3 subfamily.</text>
</comment>
<gene>
    <name evidence="6" type="ORF">MVEN_01083800</name>
</gene>
<accession>A0A8H6Y4E4</accession>
<reference evidence="6" key="1">
    <citation type="submission" date="2020-05" db="EMBL/GenBank/DDBJ databases">
        <title>Mycena genomes resolve the evolution of fungal bioluminescence.</title>
        <authorList>
            <person name="Tsai I.J."/>
        </authorList>
    </citation>
    <scope>NUCLEOTIDE SEQUENCE</scope>
    <source>
        <strain evidence="6">CCC161011</strain>
    </source>
</reference>
<evidence type="ECO:0000313" key="6">
    <source>
        <dbReference type="EMBL" id="KAF7353973.1"/>
    </source>
</evidence>
<evidence type="ECO:0000256" key="4">
    <source>
        <dbReference type="ARBA" id="ARBA00048461"/>
    </source>
</evidence>
<evidence type="ECO:0000259" key="5">
    <source>
        <dbReference type="Pfam" id="PF01764"/>
    </source>
</evidence>
<dbReference type="SUPFAM" id="SSF53474">
    <property type="entry name" value="alpha/beta-Hydrolases"/>
    <property type="match status" value="1"/>
</dbReference>
<evidence type="ECO:0000256" key="2">
    <source>
        <dbReference type="ARBA" id="ARBA00043996"/>
    </source>
</evidence>
<feature type="domain" description="Fungal lipase-type" evidence="5">
    <location>
        <begin position="198"/>
        <end position="357"/>
    </location>
</feature>
<keyword evidence="7" id="KW-1185">Reference proteome</keyword>
<dbReference type="Proteomes" id="UP000620124">
    <property type="component" value="Unassembled WGS sequence"/>
</dbReference>
<dbReference type="OrthoDB" id="426718at2759"/>
<comment type="catalytic activity">
    <reaction evidence="3">
        <text>a diacylglycerol + H2O = a monoacylglycerol + a fatty acid + H(+)</text>
        <dbReference type="Rhea" id="RHEA:32731"/>
        <dbReference type="ChEBI" id="CHEBI:15377"/>
        <dbReference type="ChEBI" id="CHEBI:15378"/>
        <dbReference type="ChEBI" id="CHEBI:17408"/>
        <dbReference type="ChEBI" id="CHEBI:18035"/>
        <dbReference type="ChEBI" id="CHEBI:28868"/>
    </reaction>
</comment>
<dbReference type="PANTHER" id="PTHR45856">
    <property type="entry name" value="ALPHA/BETA-HYDROLASES SUPERFAMILY PROTEIN"/>
    <property type="match status" value="1"/>
</dbReference>
<dbReference type="InterPro" id="IPR002921">
    <property type="entry name" value="Fungal_lipase-type"/>
</dbReference>
<dbReference type="AlphaFoldDB" id="A0A8H6Y4E4"/>
<evidence type="ECO:0000256" key="3">
    <source>
        <dbReference type="ARBA" id="ARBA00047591"/>
    </source>
</evidence>
<evidence type="ECO:0000256" key="1">
    <source>
        <dbReference type="ARBA" id="ARBA00023157"/>
    </source>
</evidence>
<dbReference type="PANTHER" id="PTHR45856:SF24">
    <property type="entry name" value="FUNGAL LIPASE-LIKE DOMAIN-CONTAINING PROTEIN"/>
    <property type="match status" value="1"/>
</dbReference>
<organism evidence="6 7">
    <name type="scientific">Mycena venus</name>
    <dbReference type="NCBI Taxonomy" id="2733690"/>
    <lineage>
        <taxon>Eukaryota</taxon>
        <taxon>Fungi</taxon>
        <taxon>Dikarya</taxon>
        <taxon>Basidiomycota</taxon>
        <taxon>Agaricomycotina</taxon>
        <taxon>Agaricomycetes</taxon>
        <taxon>Agaricomycetidae</taxon>
        <taxon>Agaricales</taxon>
        <taxon>Marasmiineae</taxon>
        <taxon>Mycenaceae</taxon>
        <taxon>Mycena</taxon>
    </lineage>
</organism>